<keyword evidence="1" id="KW-0732">Signal</keyword>
<evidence type="ECO:0000313" key="2">
    <source>
        <dbReference type="EMBL" id="URF03771.1"/>
    </source>
</evidence>
<dbReference type="Proteomes" id="UP001056132">
    <property type="component" value="Chromosome 1"/>
</dbReference>
<proteinExistence type="predicted"/>
<evidence type="ECO:0000256" key="1">
    <source>
        <dbReference type="SAM" id="SignalP"/>
    </source>
</evidence>
<organism evidence="2 3">
    <name type="scientific">Cupriavidus campinensis</name>
    <dbReference type="NCBI Taxonomy" id="151783"/>
    <lineage>
        <taxon>Bacteria</taxon>
        <taxon>Pseudomonadati</taxon>
        <taxon>Pseudomonadota</taxon>
        <taxon>Betaproteobacteria</taxon>
        <taxon>Burkholderiales</taxon>
        <taxon>Burkholderiaceae</taxon>
        <taxon>Cupriavidus</taxon>
    </lineage>
</organism>
<gene>
    <name evidence="2" type="ORF">M5D45_14890</name>
</gene>
<reference evidence="2" key="2">
    <citation type="submission" date="2022-05" db="EMBL/GenBank/DDBJ databases">
        <authorList>
            <person name="Kunte H.-J."/>
        </authorList>
    </citation>
    <scope>NUCLEOTIDE SEQUENCE</scope>
    <source>
        <strain evidence="2">G5</strain>
    </source>
</reference>
<accession>A0AAE9I4C9</accession>
<sequence length="420" mass="45850">MTPPKRWLPALSALSSLSAFLARSSMTFIACLLAGCSTWQPPTGDAVTALRTRAETTSKQGVTLRAAVLSRADSDRMFGIDIQGTGVQPVWIEVENASARSMILLRTGTDPDYFSPLEVAWSVHSWFDRKTNARMDEWFNRQGFHNPIPAGATRSGVVFTNPSRGTKLLNVDLLGDQTLIAFTLFLSVPDDATHPDFSRKLFAYPPAAVTDHADLGSLRAALERLPCCATDAAGQGVGEPLNGIVVGEVADFSAAMIRRNYRRNQQDFDNAQRVFGRIPDAVLRKQAQAGAPATWIRVWLAPISYQGRPVYLLQVGRPVGGRFAAANGTQGAALLHGDVDEARNLMVQDCMYSEGLEKLAFVRGPTPVPLAQEQATFSGAHYHTDGRRAVMFFVLRPLSLSDIDILDWEPIVEGDAHARE</sequence>
<reference evidence="2" key="1">
    <citation type="journal article" date="2022" name="Microbiol. Resour. Announc.">
        <title>Genome Sequence of Cupriavidus campinensis Strain G5, a Member of a Bacterial Consortium Capable of Polyethylene Degradation.</title>
        <authorList>
            <person name="Schneider B."/>
            <person name="Pfeiffer F."/>
            <person name="Dyall-Smith M."/>
            <person name="Kunte H.J."/>
        </authorList>
    </citation>
    <scope>NUCLEOTIDE SEQUENCE</scope>
    <source>
        <strain evidence="2">G5</strain>
    </source>
</reference>
<name>A0AAE9I4C9_9BURK</name>
<feature type="chain" id="PRO_5041919916" evidence="1">
    <location>
        <begin position="22"/>
        <end position="420"/>
    </location>
</feature>
<feature type="signal peptide" evidence="1">
    <location>
        <begin position="1"/>
        <end position="21"/>
    </location>
</feature>
<evidence type="ECO:0000313" key="3">
    <source>
        <dbReference type="Proteomes" id="UP001056132"/>
    </source>
</evidence>
<dbReference type="KEGG" id="ccam:M5D45_14890"/>
<protein>
    <submittedName>
        <fullName evidence="2">LssY C-terminal domain-containing protein</fullName>
    </submittedName>
</protein>
<dbReference type="EMBL" id="CP097330">
    <property type="protein sequence ID" value="URF03771.1"/>
    <property type="molecule type" value="Genomic_DNA"/>
</dbReference>
<dbReference type="RefSeq" id="WP_244845137.1">
    <property type="nucleotide sequence ID" value="NZ_CAJPVH010000101.1"/>
</dbReference>
<dbReference type="AlphaFoldDB" id="A0AAE9I4C9"/>